<evidence type="ECO:0000256" key="2">
    <source>
        <dbReference type="ARBA" id="ARBA00008554"/>
    </source>
</evidence>
<comment type="function">
    <text evidence="12">Component of the ubiquinol-cytochrome c oxidoreductase, a multisubunit transmembrane complex that is part of the mitochondrial electron transport chain which drives oxidative phosphorylation.</text>
</comment>
<evidence type="ECO:0000256" key="4">
    <source>
        <dbReference type="ARBA" id="ARBA00022448"/>
    </source>
</evidence>
<comment type="subcellular location">
    <subcellularLocation>
        <location evidence="1">Mitochondrion inner membrane</location>
        <topology evidence="1">Peripheral membrane protein</topology>
        <orientation evidence="1">Matrix side</orientation>
    </subcellularLocation>
</comment>
<keyword evidence="7 12" id="KW-0249">Electron transport</keyword>
<dbReference type="InterPro" id="IPR036544">
    <property type="entry name" value="QCR7_sf"/>
</dbReference>
<evidence type="ECO:0000256" key="10">
    <source>
        <dbReference type="ARBA" id="ARBA00038521"/>
    </source>
</evidence>
<evidence type="ECO:0000256" key="1">
    <source>
        <dbReference type="ARBA" id="ARBA00004443"/>
    </source>
</evidence>
<name>A0A9W9Y8W8_9CNID</name>
<dbReference type="Gene3D" id="1.10.1090.10">
    <property type="entry name" value="Cytochrome b-c1 complex subunit 7"/>
    <property type="match status" value="1"/>
</dbReference>
<comment type="similarity">
    <text evidence="2 12">Belongs to the UQCRB/QCR7 family.</text>
</comment>
<keyword evidence="9 12" id="KW-0472">Membrane</keyword>
<comment type="subunit">
    <text evidence="11">Component of the ubiquinol-cytochrome c oxidoreductase (cytochrome b-c1 complex, complex III, CIII), a multisubunit enzyme composed of 11 subunits. The complex is composed of 3 respiratory subunits cytochrome b, cytochrome c1 and Rieske protein UQCRFS1, 2 core protein subunits UQCRC1/QCR1 and UQCRC2/QCR2, and 6 low-molecular weight protein subunits UQCRH/QCR6, UQCRB/QCR7, UQCRQ/QCR8, UQCR10/QCR9, UQCR11/QCR10 and subunit 9, the cleavage product of Rieske protein UQCRFS1. The complex exists as an obligatory dimer and forms supercomplexes (SCs) in the inner mitochondrial membrane with NADH-ubiquinone oxidoreductase (complex I, CI) and cytochrome c oxidase (complex IV, CIV), resulting in different assemblies (supercomplex SCI(1)III(2)IV(1) and megacomplex MCI(2)III(2)IV(2)).</text>
</comment>
<dbReference type="PANTHER" id="PTHR12022:SF0">
    <property type="entry name" value="CYTOCHROME B-C1 COMPLEX SUBUNIT 7"/>
    <property type="match status" value="1"/>
</dbReference>
<evidence type="ECO:0000256" key="3">
    <source>
        <dbReference type="ARBA" id="ARBA00016323"/>
    </source>
</evidence>
<proteinExistence type="inferred from homology"/>
<keyword evidence="5 12" id="KW-0679">Respiratory chain</keyword>
<reference evidence="13" key="1">
    <citation type="submission" date="2023-01" db="EMBL/GenBank/DDBJ databases">
        <title>Genome assembly of the deep-sea coral Lophelia pertusa.</title>
        <authorList>
            <person name="Herrera S."/>
            <person name="Cordes E."/>
        </authorList>
    </citation>
    <scope>NUCLEOTIDE SEQUENCE</scope>
    <source>
        <strain evidence="13">USNM1676648</strain>
        <tissue evidence="13">Polyp</tissue>
    </source>
</reference>
<evidence type="ECO:0000256" key="6">
    <source>
        <dbReference type="ARBA" id="ARBA00022792"/>
    </source>
</evidence>
<dbReference type="PANTHER" id="PTHR12022">
    <property type="entry name" value="UBIQUINOL-CYTOCHROME C REDUCTASE COMPLEX 14 KD PROTEIN"/>
    <property type="match status" value="1"/>
</dbReference>
<evidence type="ECO:0000256" key="12">
    <source>
        <dbReference type="PIRNR" id="PIRNR000022"/>
    </source>
</evidence>
<evidence type="ECO:0000313" key="14">
    <source>
        <dbReference type="Proteomes" id="UP001163046"/>
    </source>
</evidence>
<evidence type="ECO:0000313" key="13">
    <source>
        <dbReference type="EMBL" id="KAJ7325648.1"/>
    </source>
</evidence>
<dbReference type="EMBL" id="MU827807">
    <property type="protein sequence ID" value="KAJ7325648.1"/>
    <property type="molecule type" value="Genomic_DNA"/>
</dbReference>
<sequence>MASVAARQGTFTGKVWKAFHQWYIYACGYRQLGLRKGDLLNEDDPDVVEAIKRLPNEEKDLRNFRIKRALDCSMKHVLLPEELWTKHEEDKMYLQPYMDLIKKERVERAMWDHQ</sequence>
<accession>A0A9W9Y8W8</accession>
<dbReference type="SUPFAM" id="SSF81524">
    <property type="entry name" value="14 kDa protein of cytochrome bc1 complex (Ubiquinol-cytochrome c reductase)"/>
    <property type="match status" value="1"/>
</dbReference>
<organism evidence="13 14">
    <name type="scientific">Desmophyllum pertusum</name>
    <dbReference type="NCBI Taxonomy" id="174260"/>
    <lineage>
        <taxon>Eukaryota</taxon>
        <taxon>Metazoa</taxon>
        <taxon>Cnidaria</taxon>
        <taxon>Anthozoa</taxon>
        <taxon>Hexacorallia</taxon>
        <taxon>Scleractinia</taxon>
        <taxon>Caryophylliina</taxon>
        <taxon>Caryophylliidae</taxon>
        <taxon>Desmophyllum</taxon>
    </lineage>
</organism>
<dbReference type="InterPro" id="IPR003197">
    <property type="entry name" value="QCR7"/>
</dbReference>
<protein>
    <recommendedName>
        <fullName evidence="3 12">Cytochrome b-c1 complex subunit 7</fullName>
    </recommendedName>
</protein>
<dbReference type="GO" id="GO:0045275">
    <property type="term" value="C:respiratory chain complex III"/>
    <property type="evidence" value="ECO:0007669"/>
    <property type="project" value="InterPro"/>
</dbReference>
<gene>
    <name evidence="13" type="ORF">OS493_029512</name>
</gene>
<dbReference type="FunFam" id="1.10.1090.10:FF:000001">
    <property type="entry name" value="Cytochrome b-c1 complex subunit 7"/>
    <property type="match status" value="1"/>
</dbReference>
<evidence type="ECO:0000256" key="11">
    <source>
        <dbReference type="ARBA" id="ARBA00046393"/>
    </source>
</evidence>
<keyword evidence="4 12" id="KW-0813">Transport</keyword>
<dbReference type="Proteomes" id="UP001163046">
    <property type="component" value="Unassembled WGS sequence"/>
</dbReference>
<evidence type="ECO:0000256" key="8">
    <source>
        <dbReference type="ARBA" id="ARBA00023128"/>
    </source>
</evidence>
<comment type="caution">
    <text evidence="13">The sequence shown here is derived from an EMBL/GenBank/DDBJ whole genome shotgun (WGS) entry which is preliminary data.</text>
</comment>
<dbReference type="GO" id="GO:0006122">
    <property type="term" value="P:mitochondrial electron transport, ubiquinol to cytochrome c"/>
    <property type="evidence" value="ECO:0007669"/>
    <property type="project" value="InterPro"/>
</dbReference>
<dbReference type="AlphaFoldDB" id="A0A9W9Y8W8"/>
<keyword evidence="14" id="KW-1185">Reference proteome</keyword>
<dbReference type="OrthoDB" id="425749at2759"/>
<dbReference type="GO" id="GO:0005743">
    <property type="term" value="C:mitochondrial inner membrane"/>
    <property type="evidence" value="ECO:0007669"/>
    <property type="project" value="UniProtKB-SubCell"/>
</dbReference>
<comment type="subunit">
    <text evidence="10">Component of the ubiquinol-cytochrome c oxidoreductase (cytochrome b-c1 complex, complex III, CIII), a multisubunit enzyme composed of 3 respiratory subunits cytochrome b, cytochrome c1 and Rieske protein, 2 core protein subunits, and additional low-molecular weight protein subunits. The complex exists as an obligatory dimer and forms supercomplexes (SCs) in the inner mitochondrial membrane with cytochrome c oxidase (complex IV, CIV).</text>
</comment>
<dbReference type="PIRSF" id="PIRSF000022">
    <property type="entry name" value="Bc1_14K"/>
    <property type="match status" value="1"/>
</dbReference>
<evidence type="ECO:0000256" key="9">
    <source>
        <dbReference type="ARBA" id="ARBA00023136"/>
    </source>
</evidence>
<keyword evidence="8 12" id="KW-0496">Mitochondrion</keyword>
<evidence type="ECO:0000256" key="7">
    <source>
        <dbReference type="ARBA" id="ARBA00022982"/>
    </source>
</evidence>
<evidence type="ECO:0000256" key="5">
    <source>
        <dbReference type="ARBA" id="ARBA00022660"/>
    </source>
</evidence>
<keyword evidence="6 12" id="KW-0999">Mitochondrion inner membrane</keyword>
<dbReference type="Pfam" id="PF02271">
    <property type="entry name" value="UCR_14kD"/>
    <property type="match status" value="1"/>
</dbReference>